<evidence type="ECO:0000313" key="2">
    <source>
        <dbReference type="EMBL" id="NKY88226.1"/>
    </source>
</evidence>
<comment type="similarity">
    <text evidence="1">Belongs to the WXG100 family.</text>
</comment>
<name>A0A7X6M0Y0_9NOCA</name>
<dbReference type="RefSeq" id="WP_040723791.1">
    <property type="nucleotide sequence ID" value="NZ_CAWPHS010000020.1"/>
</dbReference>
<dbReference type="Gene3D" id="1.10.287.1060">
    <property type="entry name" value="ESAT-6-like"/>
    <property type="match status" value="1"/>
</dbReference>
<dbReference type="NCBIfam" id="TIGR03930">
    <property type="entry name" value="WXG100_ESAT6"/>
    <property type="match status" value="1"/>
</dbReference>
<dbReference type="Proteomes" id="UP000523447">
    <property type="component" value="Unassembled WGS sequence"/>
</dbReference>
<reference evidence="2 3" key="1">
    <citation type="submission" date="2020-04" db="EMBL/GenBank/DDBJ databases">
        <title>MicrobeNet Type strains.</title>
        <authorList>
            <person name="Nicholson A.C."/>
        </authorList>
    </citation>
    <scope>NUCLEOTIDE SEQUENCE [LARGE SCALE GENOMIC DNA]</scope>
    <source>
        <strain evidence="2 3">DSM 44445</strain>
    </source>
</reference>
<dbReference type="AlphaFoldDB" id="A0A7X6M0Y0"/>
<evidence type="ECO:0000313" key="3">
    <source>
        <dbReference type="Proteomes" id="UP000523447"/>
    </source>
</evidence>
<keyword evidence="3" id="KW-1185">Reference proteome</keyword>
<dbReference type="InterPro" id="IPR036689">
    <property type="entry name" value="ESAT-6-like_sf"/>
</dbReference>
<evidence type="ECO:0000256" key="1">
    <source>
        <dbReference type="RuleBase" id="RU362001"/>
    </source>
</evidence>
<protein>
    <recommendedName>
        <fullName evidence="1">ESAT-6-like protein</fullName>
    </recommendedName>
</protein>
<accession>A0A7X6M0Y0</accession>
<dbReference type="EMBL" id="JAAXPE010000027">
    <property type="protein sequence ID" value="NKY88226.1"/>
    <property type="molecule type" value="Genomic_DNA"/>
</dbReference>
<dbReference type="SUPFAM" id="SSF140453">
    <property type="entry name" value="EsxAB dimer-like"/>
    <property type="match status" value="1"/>
</dbReference>
<comment type="caution">
    <text evidence="2">The sequence shown here is derived from an EMBL/GenBank/DDBJ whole genome shotgun (WGS) entry which is preliminary data.</text>
</comment>
<dbReference type="Pfam" id="PF06013">
    <property type="entry name" value="WXG100"/>
    <property type="match status" value="1"/>
</dbReference>
<dbReference type="InterPro" id="IPR010310">
    <property type="entry name" value="T7SS_ESAT-6-like"/>
</dbReference>
<sequence>MASQFSVDLDHLDQIIARLSGLAGFLGDHLADIEQRAASLQGSGWEGLAARAYDDAHREWMSGAKELVDGVREMSDAAKQAHAAYTRALELNRRMLQSGQ</sequence>
<organism evidence="2 3">
    <name type="scientific">Nocardia veterana</name>
    <dbReference type="NCBI Taxonomy" id="132249"/>
    <lineage>
        <taxon>Bacteria</taxon>
        <taxon>Bacillati</taxon>
        <taxon>Actinomycetota</taxon>
        <taxon>Actinomycetes</taxon>
        <taxon>Mycobacteriales</taxon>
        <taxon>Nocardiaceae</taxon>
        <taxon>Nocardia</taxon>
    </lineage>
</organism>
<proteinExistence type="inferred from homology"/>
<gene>
    <name evidence="2" type="ORF">HGA07_21715</name>
</gene>